<sequence length="65" mass="6310">MSRTLARTAVLTATAATALLASAGTAAAAPACSDPVADALHTVHDTTGDPAGAVHAVEETYCSVS</sequence>
<name>A0A543PHY9_9ACTN</name>
<evidence type="ECO:0000313" key="2">
    <source>
        <dbReference type="EMBL" id="TQN43701.1"/>
    </source>
</evidence>
<comment type="caution">
    <text evidence="2">The sequence shown here is derived from an EMBL/GenBank/DDBJ whole genome shotgun (WGS) entry which is preliminary data.</text>
</comment>
<dbReference type="InterPro" id="IPR006311">
    <property type="entry name" value="TAT_signal"/>
</dbReference>
<feature type="signal peptide" evidence="1">
    <location>
        <begin position="1"/>
        <end position="28"/>
    </location>
</feature>
<evidence type="ECO:0000256" key="1">
    <source>
        <dbReference type="SAM" id="SignalP"/>
    </source>
</evidence>
<protein>
    <submittedName>
        <fullName evidence="2">Uncharacterized protein</fullName>
    </submittedName>
</protein>
<accession>A0A543PHY9</accession>
<evidence type="ECO:0000313" key="3">
    <source>
        <dbReference type="Proteomes" id="UP000319865"/>
    </source>
</evidence>
<dbReference type="Proteomes" id="UP000319865">
    <property type="component" value="Unassembled WGS sequence"/>
</dbReference>
<dbReference type="AlphaFoldDB" id="A0A543PHY9"/>
<dbReference type="RefSeq" id="WP_142026161.1">
    <property type="nucleotide sequence ID" value="NZ_VFQE01000001.1"/>
</dbReference>
<gene>
    <name evidence="2" type="ORF">FHU33_3163</name>
</gene>
<feature type="chain" id="PRO_5021833989" evidence="1">
    <location>
        <begin position="29"/>
        <end position="65"/>
    </location>
</feature>
<dbReference type="EMBL" id="VFQE01000001">
    <property type="protein sequence ID" value="TQN43701.1"/>
    <property type="molecule type" value="Genomic_DNA"/>
</dbReference>
<keyword evidence="3" id="KW-1185">Reference proteome</keyword>
<proteinExistence type="predicted"/>
<organism evidence="2 3">
    <name type="scientific">Blastococcus colisei</name>
    <dbReference type="NCBI Taxonomy" id="1564162"/>
    <lineage>
        <taxon>Bacteria</taxon>
        <taxon>Bacillati</taxon>
        <taxon>Actinomycetota</taxon>
        <taxon>Actinomycetes</taxon>
        <taxon>Geodermatophilales</taxon>
        <taxon>Geodermatophilaceae</taxon>
        <taxon>Blastococcus</taxon>
    </lineage>
</organism>
<dbReference type="PROSITE" id="PS51318">
    <property type="entry name" value="TAT"/>
    <property type="match status" value="1"/>
</dbReference>
<reference evidence="2 3" key="1">
    <citation type="submission" date="2019-06" db="EMBL/GenBank/DDBJ databases">
        <title>Sequencing the genomes of 1000 actinobacteria strains.</title>
        <authorList>
            <person name="Klenk H.-P."/>
        </authorList>
    </citation>
    <scope>NUCLEOTIDE SEQUENCE [LARGE SCALE GENOMIC DNA]</scope>
    <source>
        <strain evidence="2 3">DSM 46837</strain>
    </source>
</reference>
<keyword evidence="1" id="KW-0732">Signal</keyword>